<gene>
    <name evidence="2" type="ORF">K469DRAFT_715007</name>
</gene>
<evidence type="ECO:0000313" key="3">
    <source>
        <dbReference type="Proteomes" id="UP000800200"/>
    </source>
</evidence>
<accession>A0A6A6ELE2</accession>
<dbReference type="EMBL" id="ML994614">
    <property type="protein sequence ID" value="KAF2192987.1"/>
    <property type="molecule type" value="Genomic_DNA"/>
</dbReference>
<name>A0A6A6ELE2_9PEZI</name>
<protein>
    <submittedName>
        <fullName evidence="2">Uncharacterized protein</fullName>
    </submittedName>
</protein>
<organism evidence="2 3">
    <name type="scientific">Zopfia rhizophila CBS 207.26</name>
    <dbReference type="NCBI Taxonomy" id="1314779"/>
    <lineage>
        <taxon>Eukaryota</taxon>
        <taxon>Fungi</taxon>
        <taxon>Dikarya</taxon>
        <taxon>Ascomycota</taxon>
        <taxon>Pezizomycotina</taxon>
        <taxon>Dothideomycetes</taxon>
        <taxon>Dothideomycetes incertae sedis</taxon>
        <taxon>Zopfiaceae</taxon>
        <taxon>Zopfia</taxon>
    </lineage>
</organism>
<dbReference type="AlphaFoldDB" id="A0A6A6ELE2"/>
<evidence type="ECO:0000313" key="2">
    <source>
        <dbReference type="EMBL" id="KAF2192987.1"/>
    </source>
</evidence>
<dbReference type="Proteomes" id="UP000800200">
    <property type="component" value="Unassembled WGS sequence"/>
</dbReference>
<dbReference type="OrthoDB" id="3799891at2759"/>
<feature type="compositionally biased region" description="Basic residues" evidence="1">
    <location>
        <begin position="173"/>
        <end position="190"/>
    </location>
</feature>
<sequence>MGNKTLLENAVYKRYTELLKLPAGTPELSPDGADSGCTIHAGELFCRALWESGDDELCGKKFSDRGAVIHHLKVFHPQYQLSSAQTGRSSYQRQQSALRFYKDVMAIHGRIDLGKPGENAFQTHLPERPREAAPLQTPTALTQATGNGTQEERVSNVLPTTSAAVPTPPAPKNQKRKRALSQSSKKVRLRRPAKKDLLPVPLYNLNNPKKGQVKGQPNINSCRRILKSNGLPVVCERCKAEGRLDCSFEQGCGGRSHFKF</sequence>
<proteinExistence type="predicted"/>
<feature type="region of interest" description="Disordered" evidence="1">
    <location>
        <begin position="141"/>
        <end position="190"/>
    </location>
</feature>
<evidence type="ECO:0000256" key="1">
    <source>
        <dbReference type="SAM" id="MobiDB-lite"/>
    </source>
</evidence>
<reference evidence="2" key="1">
    <citation type="journal article" date="2020" name="Stud. Mycol.">
        <title>101 Dothideomycetes genomes: a test case for predicting lifestyles and emergence of pathogens.</title>
        <authorList>
            <person name="Haridas S."/>
            <person name="Albert R."/>
            <person name="Binder M."/>
            <person name="Bloem J."/>
            <person name="Labutti K."/>
            <person name="Salamov A."/>
            <person name="Andreopoulos B."/>
            <person name="Baker S."/>
            <person name="Barry K."/>
            <person name="Bills G."/>
            <person name="Bluhm B."/>
            <person name="Cannon C."/>
            <person name="Castanera R."/>
            <person name="Culley D."/>
            <person name="Daum C."/>
            <person name="Ezra D."/>
            <person name="Gonzalez J."/>
            <person name="Henrissat B."/>
            <person name="Kuo A."/>
            <person name="Liang C."/>
            <person name="Lipzen A."/>
            <person name="Lutzoni F."/>
            <person name="Magnuson J."/>
            <person name="Mondo S."/>
            <person name="Nolan M."/>
            <person name="Ohm R."/>
            <person name="Pangilinan J."/>
            <person name="Park H.-J."/>
            <person name="Ramirez L."/>
            <person name="Alfaro M."/>
            <person name="Sun H."/>
            <person name="Tritt A."/>
            <person name="Yoshinaga Y."/>
            <person name="Zwiers L.-H."/>
            <person name="Turgeon B."/>
            <person name="Goodwin S."/>
            <person name="Spatafora J."/>
            <person name="Crous P."/>
            <person name="Grigoriev I."/>
        </authorList>
    </citation>
    <scope>NUCLEOTIDE SEQUENCE</scope>
    <source>
        <strain evidence="2">CBS 207.26</strain>
    </source>
</reference>
<keyword evidence="3" id="KW-1185">Reference proteome</keyword>